<proteinExistence type="predicted"/>
<dbReference type="Proteomes" id="UP000626109">
    <property type="component" value="Unassembled WGS sequence"/>
</dbReference>
<dbReference type="AlphaFoldDB" id="A0A813H5H1"/>
<name>A0A813H5H1_POLGL</name>
<evidence type="ECO:0000313" key="2">
    <source>
        <dbReference type="Proteomes" id="UP000626109"/>
    </source>
</evidence>
<reference evidence="1" key="1">
    <citation type="submission" date="2021-02" db="EMBL/GenBank/DDBJ databases">
        <authorList>
            <person name="Dougan E. K."/>
            <person name="Rhodes N."/>
            <person name="Thang M."/>
            <person name="Chan C."/>
        </authorList>
    </citation>
    <scope>NUCLEOTIDE SEQUENCE</scope>
</reference>
<evidence type="ECO:0000313" key="1">
    <source>
        <dbReference type="EMBL" id="CAE8632900.1"/>
    </source>
</evidence>
<sequence>MRPHEPGNARRPADVYLPQWYGGLPAALDFAVTSPNQVAYVGTAANVALLASISYSETKRAHLNTAAACAAQGFTFLPMVCETSGAWAPEASAVLKQVARQAAARAGRPASELYRSLLQRLSVAVRTADARAHLKRVG</sequence>
<accession>A0A813H5H1</accession>
<protein>
    <submittedName>
        <fullName evidence="1">Uncharacterized protein</fullName>
    </submittedName>
</protein>
<organism evidence="1 2">
    <name type="scientific">Polarella glacialis</name>
    <name type="common">Dinoflagellate</name>
    <dbReference type="NCBI Taxonomy" id="89957"/>
    <lineage>
        <taxon>Eukaryota</taxon>
        <taxon>Sar</taxon>
        <taxon>Alveolata</taxon>
        <taxon>Dinophyceae</taxon>
        <taxon>Suessiales</taxon>
        <taxon>Suessiaceae</taxon>
        <taxon>Polarella</taxon>
    </lineage>
</organism>
<comment type="caution">
    <text evidence="1">The sequence shown here is derived from an EMBL/GenBank/DDBJ whole genome shotgun (WGS) entry which is preliminary data.</text>
</comment>
<dbReference type="EMBL" id="CAJNNW010000946">
    <property type="protein sequence ID" value="CAE8632900.1"/>
    <property type="molecule type" value="Genomic_DNA"/>
</dbReference>
<gene>
    <name evidence="1" type="ORF">PGLA2088_LOCUS1232</name>
</gene>